<feature type="transmembrane region" description="Helical" evidence="1">
    <location>
        <begin position="316"/>
        <end position="337"/>
    </location>
</feature>
<feature type="transmembrane region" description="Helical" evidence="1">
    <location>
        <begin position="408"/>
        <end position="426"/>
    </location>
</feature>
<evidence type="ECO:0000313" key="5">
    <source>
        <dbReference type="Proteomes" id="UP000608154"/>
    </source>
</evidence>
<feature type="transmembrane region" description="Helical" evidence="1">
    <location>
        <begin position="377"/>
        <end position="396"/>
    </location>
</feature>
<feature type="transmembrane region" description="Helical" evidence="1">
    <location>
        <begin position="45"/>
        <end position="63"/>
    </location>
</feature>
<keyword evidence="5" id="KW-1185">Reference proteome</keyword>
<feature type="transmembrane region" description="Helical" evidence="1">
    <location>
        <begin position="211"/>
        <end position="231"/>
    </location>
</feature>
<dbReference type="InterPro" id="IPR025105">
    <property type="entry name" value="DUF4010"/>
</dbReference>
<dbReference type="Pfam" id="PF13194">
    <property type="entry name" value="DUF4010"/>
    <property type="match status" value="1"/>
</dbReference>
<reference evidence="4" key="2">
    <citation type="submission" date="2020-09" db="EMBL/GenBank/DDBJ databases">
        <authorList>
            <person name="Sun Q."/>
            <person name="Zhou Y."/>
        </authorList>
    </citation>
    <scope>NUCLEOTIDE SEQUENCE</scope>
    <source>
        <strain evidence="4">CGMCC 1.15095</strain>
    </source>
</reference>
<dbReference type="Pfam" id="PF02308">
    <property type="entry name" value="MgtC"/>
    <property type="match status" value="1"/>
</dbReference>
<feature type="transmembrane region" description="Helical" evidence="1">
    <location>
        <begin position="120"/>
        <end position="139"/>
    </location>
</feature>
<feature type="transmembrane region" description="Helical" evidence="1">
    <location>
        <begin position="344"/>
        <end position="365"/>
    </location>
</feature>
<evidence type="ECO:0000256" key="1">
    <source>
        <dbReference type="SAM" id="Phobius"/>
    </source>
</evidence>
<sequence length="427" mass="44727">MPGAMITVATTDHLIAGAMGLALGLLVGIQRGWALRDWAPGSRFAGIRTFALIGLGGSIAGVLYDSARAPATTLLVAICVLILLGYERTTRENERIDGTSGIVALITLVVGFLVGSGERLLGTAIAVVMVLLLAMRTQLHGWVRRLNEQEILSIARFALIALVIFPLLPDQPFGPYDAWNPRKLWLVVVLVSGFSFAGYFAARILGPTRGIIATAAAGSLVSSTAVTASLATKMKEGSESTMILAAGISAASVVMFVRVLALVGVLAPVTLFELARLVVPGMIVSLILTVWYLRRAAREDGGKGGHDVEVRNPFDIGPALLLTLLVMALTVAARWVLDHYGDQGLALVLAISGTVDVDSAIITIGSLGPAVLPPKTAGFVLAIPVVLNTAFKAVVASSVGGWQKGRHGTLPLLACALPVILIMLILR</sequence>
<protein>
    <submittedName>
        <fullName evidence="4">Membrane protein</fullName>
    </submittedName>
</protein>
<evidence type="ECO:0000259" key="2">
    <source>
        <dbReference type="Pfam" id="PF02308"/>
    </source>
</evidence>
<feature type="transmembrane region" description="Helical" evidence="1">
    <location>
        <begin position="151"/>
        <end position="169"/>
    </location>
</feature>
<dbReference type="PANTHER" id="PTHR39084">
    <property type="entry name" value="MEMBRANE PROTEIN-RELATED"/>
    <property type="match status" value="1"/>
</dbReference>
<gene>
    <name evidence="4" type="ORF">GCM10011494_09470</name>
</gene>
<feature type="transmembrane region" description="Helical" evidence="1">
    <location>
        <begin position="98"/>
        <end position="114"/>
    </location>
</feature>
<dbReference type="Proteomes" id="UP000608154">
    <property type="component" value="Unassembled WGS sequence"/>
</dbReference>
<keyword evidence="1" id="KW-0472">Membrane</keyword>
<dbReference type="EMBL" id="BMHK01000004">
    <property type="protein sequence ID" value="GGB93163.1"/>
    <property type="molecule type" value="Genomic_DNA"/>
</dbReference>
<feature type="domain" description="MgtC/SapB/SrpB/YhiD N-terminal" evidence="2">
    <location>
        <begin position="19"/>
        <end position="141"/>
    </location>
</feature>
<name>A0A916TQW1_9SPHN</name>
<feature type="transmembrane region" description="Helical" evidence="1">
    <location>
        <begin position="69"/>
        <end position="86"/>
    </location>
</feature>
<feature type="transmembrane region" description="Helical" evidence="1">
    <location>
        <begin position="14"/>
        <end position="33"/>
    </location>
</feature>
<accession>A0A916TQW1</accession>
<comment type="caution">
    <text evidence="4">The sequence shown here is derived from an EMBL/GenBank/DDBJ whole genome shotgun (WGS) entry which is preliminary data.</text>
</comment>
<dbReference type="AlphaFoldDB" id="A0A916TQW1"/>
<keyword evidence="1" id="KW-0812">Transmembrane</keyword>
<feature type="transmembrane region" description="Helical" evidence="1">
    <location>
        <begin position="184"/>
        <end position="202"/>
    </location>
</feature>
<feature type="domain" description="DUF4010" evidence="3">
    <location>
        <begin position="189"/>
        <end position="400"/>
    </location>
</feature>
<organism evidence="4 5">
    <name type="scientific">Novosphingobium endophyticum</name>
    <dbReference type="NCBI Taxonomy" id="1955250"/>
    <lineage>
        <taxon>Bacteria</taxon>
        <taxon>Pseudomonadati</taxon>
        <taxon>Pseudomonadota</taxon>
        <taxon>Alphaproteobacteria</taxon>
        <taxon>Sphingomonadales</taxon>
        <taxon>Sphingomonadaceae</taxon>
        <taxon>Novosphingobium</taxon>
    </lineage>
</organism>
<evidence type="ECO:0000259" key="3">
    <source>
        <dbReference type="Pfam" id="PF13194"/>
    </source>
</evidence>
<feature type="transmembrane region" description="Helical" evidence="1">
    <location>
        <begin position="274"/>
        <end position="293"/>
    </location>
</feature>
<evidence type="ECO:0000313" key="4">
    <source>
        <dbReference type="EMBL" id="GGB93163.1"/>
    </source>
</evidence>
<reference evidence="4" key="1">
    <citation type="journal article" date="2014" name="Int. J. Syst. Evol. Microbiol.">
        <title>Complete genome sequence of Corynebacterium casei LMG S-19264T (=DSM 44701T), isolated from a smear-ripened cheese.</title>
        <authorList>
            <consortium name="US DOE Joint Genome Institute (JGI-PGF)"/>
            <person name="Walter F."/>
            <person name="Albersmeier A."/>
            <person name="Kalinowski J."/>
            <person name="Ruckert C."/>
        </authorList>
    </citation>
    <scope>NUCLEOTIDE SEQUENCE</scope>
    <source>
        <strain evidence="4">CGMCC 1.15095</strain>
    </source>
</reference>
<proteinExistence type="predicted"/>
<keyword evidence="1" id="KW-1133">Transmembrane helix</keyword>
<feature type="transmembrane region" description="Helical" evidence="1">
    <location>
        <begin position="243"/>
        <end position="267"/>
    </location>
</feature>
<dbReference type="InterPro" id="IPR049177">
    <property type="entry name" value="MgtC_SapB_SrpB_YhiD_N"/>
</dbReference>
<dbReference type="PANTHER" id="PTHR39084:SF1">
    <property type="entry name" value="DUF4010 DOMAIN-CONTAINING PROTEIN"/>
    <property type="match status" value="1"/>
</dbReference>